<evidence type="ECO:0000313" key="5">
    <source>
        <dbReference type="Proteomes" id="UP000066624"/>
    </source>
</evidence>
<dbReference type="Gene3D" id="2.160.20.10">
    <property type="entry name" value="Single-stranded right-handed beta-helix, Pectin lyase-like"/>
    <property type="match status" value="1"/>
</dbReference>
<reference evidence="4 5" key="1">
    <citation type="submission" date="2015-07" db="EMBL/GenBank/DDBJ databases">
        <authorList>
            <person name="Noorani M."/>
        </authorList>
    </citation>
    <scope>NUCLEOTIDE SEQUENCE [LARGE SCALE GENOMIC DNA]</scope>
    <source>
        <strain evidence="4 5">KCTC 42284</strain>
    </source>
</reference>
<dbReference type="InterPro" id="IPR011050">
    <property type="entry name" value="Pectin_lyase_fold/virulence"/>
</dbReference>
<dbReference type="InterPro" id="IPR039448">
    <property type="entry name" value="Beta_helix"/>
</dbReference>
<organism evidence="4 5">
    <name type="scientific">Wenzhouxiangella marina</name>
    <dbReference type="NCBI Taxonomy" id="1579979"/>
    <lineage>
        <taxon>Bacteria</taxon>
        <taxon>Pseudomonadati</taxon>
        <taxon>Pseudomonadota</taxon>
        <taxon>Gammaproteobacteria</taxon>
        <taxon>Chromatiales</taxon>
        <taxon>Wenzhouxiangellaceae</taxon>
        <taxon>Wenzhouxiangella</taxon>
    </lineage>
</organism>
<dbReference type="SUPFAM" id="SSF51126">
    <property type="entry name" value="Pectin lyase-like"/>
    <property type="match status" value="1"/>
</dbReference>
<feature type="domain" description="Right handed beta helix" evidence="3">
    <location>
        <begin position="165"/>
        <end position="365"/>
    </location>
</feature>
<protein>
    <recommendedName>
        <fullName evidence="3">Right handed beta helix domain-containing protein</fullName>
    </recommendedName>
</protein>
<dbReference type="KEGG" id="wma:WM2015_218"/>
<evidence type="ECO:0000259" key="3">
    <source>
        <dbReference type="Pfam" id="PF13229"/>
    </source>
</evidence>
<dbReference type="AlphaFoldDB" id="A0A0K0XSK8"/>
<dbReference type="InterPro" id="IPR012334">
    <property type="entry name" value="Pectin_lyas_fold"/>
</dbReference>
<dbReference type="Proteomes" id="UP000066624">
    <property type="component" value="Chromosome"/>
</dbReference>
<dbReference type="Pfam" id="PF13229">
    <property type="entry name" value="Beta_helix"/>
    <property type="match status" value="1"/>
</dbReference>
<feature type="signal peptide" evidence="2">
    <location>
        <begin position="1"/>
        <end position="29"/>
    </location>
</feature>
<feature type="chain" id="PRO_5005454172" description="Right handed beta helix domain-containing protein" evidence="2">
    <location>
        <begin position="30"/>
        <end position="556"/>
    </location>
</feature>
<dbReference type="SMART" id="SM00710">
    <property type="entry name" value="PbH1"/>
    <property type="match status" value="5"/>
</dbReference>
<dbReference type="InterPro" id="IPR006626">
    <property type="entry name" value="PbH1"/>
</dbReference>
<keyword evidence="2" id="KW-0732">Signal</keyword>
<dbReference type="EMBL" id="CP012154">
    <property type="protein sequence ID" value="AKS40607.1"/>
    <property type="molecule type" value="Genomic_DNA"/>
</dbReference>
<feature type="compositionally biased region" description="Polar residues" evidence="1">
    <location>
        <begin position="477"/>
        <end position="489"/>
    </location>
</feature>
<evidence type="ECO:0000313" key="4">
    <source>
        <dbReference type="EMBL" id="AKS40607.1"/>
    </source>
</evidence>
<evidence type="ECO:0000256" key="2">
    <source>
        <dbReference type="SAM" id="SignalP"/>
    </source>
</evidence>
<evidence type="ECO:0000256" key="1">
    <source>
        <dbReference type="SAM" id="MobiDB-lite"/>
    </source>
</evidence>
<feature type="region of interest" description="Disordered" evidence="1">
    <location>
        <begin position="477"/>
        <end position="536"/>
    </location>
</feature>
<keyword evidence="5" id="KW-1185">Reference proteome</keyword>
<sequence length="556" mass="59116">MRAGPNRTRFPASLLFPLLGLMLYPAAQAASFHVCDCASGAQPGCQAGSDEQPGTADLPWQSYERARQAFAQLSPGDELRFCRGGAWTIDGAGERWINSACTAEQACRVGAYQPAQLSEPAPRPFLLRNDGGHGFSLADGGTAEQEEGYVFESLVIHSTTPTGYGFFIQNDVDDVLIRDVEIVGFRIGVYLAGANDCSPVPGCDGRNERIVLEQATVLDNQAFGWLGSSNGSEIRDSHFENNGSLAVFDHNIYLSDTSDGLVTGMRVLRNRLHRSALDEEGVCRAVSLVVHGRHSDLLIEGNEVWELPGAAAGGCWGISVDPGYAGEAEAFSDVVIRGNTVRNVGNQAIGIAACNHCLIENNVIVQEQALSSFSSIGIAAPNRARMANDQVMDQVTIRNNSIWFGPEAGGTGIRLGGEGGAHELVSNAIRNDGGPGFDCFELDLPAERYQAVDHNHCHASQGAFEWADGQGSLAQWQSSSGFDLHSSTEAPGFLDPPGFRLEASGADAPMVGAGHPTASSPRDILGLPRGPAPDAGAYQWRAGSLFQDRFETPTSP</sequence>
<dbReference type="STRING" id="1579979.WM2015_218"/>
<accession>A0A0K0XSK8</accession>
<name>A0A0K0XSK8_9GAMM</name>
<proteinExistence type="predicted"/>
<dbReference type="OrthoDB" id="876123at2"/>
<gene>
    <name evidence="4" type="ORF">WM2015_218</name>
</gene>